<proteinExistence type="predicted"/>
<evidence type="ECO:0000313" key="3">
    <source>
        <dbReference type="Proteomes" id="UP001189429"/>
    </source>
</evidence>
<gene>
    <name evidence="2" type="ORF">PCOR1329_LOCUS74558</name>
</gene>
<organism evidence="2 3">
    <name type="scientific">Prorocentrum cordatum</name>
    <dbReference type="NCBI Taxonomy" id="2364126"/>
    <lineage>
        <taxon>Eukaryota</taxon>
        <taxon>Sar</taxon>
        <taxon>Alveolata</taxon>
        <taxon>Dinophyceae</taxon>
        <taxon>Prorocentrales</taxon>
        <taxon>Prorocentraceae</taxon>
        <taxon>Prorocentrum</taxon>
    </lineage>
</organism>
<protein>
    <submittedName>
        <fullName evidence="2">Uncharacterized protein</fullName>
    </submittedName>
</protein>
<evidence type="ECO:0000256" key="1">
    <source>
        <dbReference type="SAM" id="MobiDB-lite"/>
    </source>
</evidence>
<reference evidence="2" key="1">
    <citation type="submission" date="2023-10" db="EMBL/GenBank/DDBJ databases">
        <authorList>
            <person name="Chen Y."/>
            <person name="Shah S."/>
            <person name="Dougan E. K."/>
            <person name="Thang M."/>
            <person name="Chan C."/>
        </authorList>
    </citation>
    <scope>NUCLEOTIDE SEQUENCE [LARGE SCALE GENOMIC DNA]</scope>
</reference>
<dbReference type="Proteomes" id="UP001189429">
    <property type="component" value="Unassembled WGS sequence"/>
</dbReference>
<feature type="compositionally biased region" description="Basic and acidic residues" evidence="1">
    <location>
        <begin position="1"/>
        <end position="17"/>
    </location>
</feature>
<accession>A0ABN9X914</accession>
<evidence type="ECO:0000313" key="2">
    <source>
        <dbReference type="EMBL" id="CAK0895960.1"/>
    </source>
</evidence>
<comment type="caution">
    <text evidence="2">The sequence shown here is derived from an EMBL/GenBank/DDBJ whole genome shotgun (WGS) entry which is preliminary data.</text>
</comment>
<feature type="region of interest" description="Disordered" evidence="1">
    <location>
        <begin position="1"/>
        <end position="30"/>
    </location>
</feature>
<sequence length="165" mass="17093">MERPQRPRSPLDGDAGKGKGKGKGPSFPEYWSLMTEGEFNRFRRPPSFMHDKRFGCETAFADVVTLETAPPASTKPHHSGGDKGGAFGDHDVGGKGGTFGDHDGGGKGGKGPKGPKGRTTFGDHHDGGGKGSSAALAAAVVAEIFSATTAASWATWPVESLSVLR</sequence>
<keyword evidence="3" id="KW-1185">Reference proteome</keyword>
<name>A0ABN9X914_9DINO</name>
<dbReference type="EMBL" id="CAUYUJ010020116">
    <property type="protein sequence ID" value="CAK0895960.1"/>
    <property type="molecule type" value="Genomic_DNA"/>
</dbReference>
<feature type="region of interest" description="Disordered" evidence="1">
    <location>
        <begin position="67"/>
        <end position="132"/>
    </location>
</feature>